<dbReference type="InterPro" id="IPR051678">
    <property type="entry name" value="AGP_Transferase"/>
</dbReference>
<dbReference type="PANTHER" id="PTHR21310:SF54">
    <property type="entry name" value="AMINOGLYCOSIDE PHOSPHOTRANSFERASE DOMAIN-CONTAINING PROTEIN"/>
    <property type="match status" value="1"/>
</dbReference>
<dbReference type="EMBL" id="LAFY01000601">
    <property type="protein sequence ID" value="KJX96658.1"/>
    <property type="molecule type" value="Genomic_DNA"/>
</dbReference>
<comment type="caution">
    <text evidence="2">The sequence shown here is derived from an EMBL/GenBank/DDBJ whole genome shotgun (WGS) entry which is preliminary data.</text>
</comment>
<dbReference type="SUPFAM" id="SSF56112">
    <property type="entry name" value="Protein kinase-like (PK-like)"/>
    <property type="match status" value="1"/>
</dbReference>
<dbReference type="PANTHER" id="PTHR21310">
    <property type="entry name" value="AMINOGLYCOSIDE PHOSPHOTRANSFERASE-RELATED-RELATED"/>
    <property type="match status" value="1"/>
</dbReference>
<evidence type="ECO:0000313" key="2">
    <source>
        <dbReference type="EMBL" id="KJX96658.1"/>
    </source>
</evidence>
<reference evidence="2 3" key="1">
    <citation type="submission" date="2015-03" db="EMBL/GenBank/DDBJ databases">
        <title>RNA-seq based gene annotation and comparative genomics of four Zymoseptoria species reveal species-specific pathogenicity related genes and transposable element activity.</title>
        <authorList>
            <person name="Grandaubert J."/>
            <person name="Bhattacharyya A."/>
            <person name="Stukenbrock E.H."/>
        </authorList>
    </citation>
    <scope>NUCLEOTIDE SEQUENCE [LARGE SCALE GENOMIC DNA]</scope>
    <source>
        <strain evidence="2 3">Zb18110</strain>
    </source>
</reference>
<evidence type="ECO:0000259" key="1">
    <source>
        <dbReference type="Pfam" id="PF01636"/>
    </source>
</evidence>
<dbReference type="AlphaFoldDB" id="A0A0F4GHA3"/>
<dbReference type="InterPro" id="IPR011009">
    <property type="entry name" value="Kinase-like_dom_sf"/>
</dbReference>
<keyword evidence="3" id="KW-1185">Reference proteome</keyword>
<organism evidence="2 3">
    <name type="scientific">Zymoseptoria brevis</name>
    <dbReference type="NCBI Taxonomy" id="1047168"/>
    <lineage>
        <taxon>Eukaryota</taxon>
        <taxon>Fungi</taxon>
        <taxon>Dikarya</taxon>
        <taxon>Ascomycota</taxon>
        <taxon>Pezizomycotina</taxon>
        <taxon>Dothideomycetes</taxon>
        <taxon>Dothideomycetidae</taxon>
        <taxon>Mycosphaerellales</taxon>
        <taxon>Mycosphaerellaceae</taxon>
        <taxon>Zymoseptoria</taxon>
    </lineage>
</organism>
<dbReference type="Proteomes" id="UP000033647">
    <property type="component" value="Unassembled WGS sequence"/>
</dbReference>
<sequence>MDATAEQTAEEAAQHSFAAIQTPIEVHLEDLPSNDDCTFTEEFKLPSPAEVRARAEEQGIDILRSFRPDPVIFPELRLLVKWGEDISIAEGQTIRFISKNLQTSVPVPQIHGWKTDGDQTFLYMELVAGDTLSSRWPDLSASEKDHICDQLRTMLQSWRRIVQSPSAQGGPTLSALNGHPLRDILFSDALSLPTAPFTSVSAFHDHLATFISGTRSRPEIPELHGLNDSAAVVFTHSDLDQSNILVSAVGDVPVRIVAVIDWHQSGWYTEHWEALKAMSVGEHGSEWVEKWLPKVVGTPDEGYHYAFEFISLAVL</sequence>
<evidence type="ECO:0000313" key="3">
    <source>
        <dbReference type="Proteomes" id="UP000033647"/>
    </source>
</evidence>
<gene>
    <name evidence="2" type="ORF">TI39_contig609g00002</name>
</gene>
<dbReference type="InterPro" id="IPR002575">
    <property type="entry name" value="Aminoglycoside_PTrfase"/>
</dbReference>
<proteinExistence type="predicted"/>
<dbReference type="OrthoDB" id="5404599at2759"/>
<feature type="domain" description="Aminoglycoside phosphotransferase" evidence="1">
    <location>
        <begin position="90"/>
        <end position="278"/>
    </location>
</feature>
<protein>
    <submittedName>
        <fullName evidence="2">Phosphotransferase enzyme family protein</fullName>
    </submittedName>
</protein>
<dbReference type="STRING" id="1047168.A0A0F4GHA3"/>
<keyword evidence="2" id="KW-0808">Transferase</keyword>
<name>A0A0F4GHA3_9PEZI</name>
<accession>A0A0F4GHA3</accession>
<dbReference type="Pfam" id="PF01636">
    <property type="entry name" value="APH"/>
    <property type="match status" value="1"/>
</dbReference>
<dbReference type="GO" id="GO:0016740">
    <property type="term" value="F:transferase activity"/>
    <property type="evidence" value="ECO:0007669"/>
    <property type="project" value="UniProtKB-KW"/>
</dbReference>